<proteinExistence type="predicted"/>
<organism evidence="1 2">
    <name type="scientific">Rotaria socialis</name>
    <dbReference type="NCBI Taxonomy" id="392032"/>
    <lineage>
        <taxon>Eukaryota</taxon>
        <taxon>Metazoa</taxon>
        <taxon>Spiralia</taxon>
        <taxon>Gnathifera</taxon>
        <taxon>Rotifera</taxon>
        <taxon>Eurotatoria</taxon>
        <taxon>Bdelloidea</taxon>
        <taxon>Philodinida</taxon>
        <taxon>Philodinidae</taxon>
        <taxon>Rotaria</taxon>
    </lineage>
</organism>
<evidence type="ECO:0000313" key="1">
    <source>
        <dbReference type="EMBL" id="CAF5109631.1"/>
    </source>
</evidence>
<protein>
    <submittedName>
        <fullName evidence="1">Uncharacterized protein</fullName>
    </submittedName>
</protein>
<evidence type="ECO:0000313" key="2">
    <source>
        <dbReference type="Proteomes" id="UP000663848"/>
    </source>
</evidence>
<feature type="non-terminal residue" evidence="1">
    <location>
        <position position="1"/>
    </location>
</feature>
<dbReference type="AlphaFoldDB" id="A0A822ETL6"/>
<accession>A0A822ETL6</accession>
<reference evidence="1" key="1">
    <citation type="submission" date="2021-02" db="EMBL/GenBank/DDBJ databases">
        <authorList>
            <person name="Nowell W R."/>
        </authorList>
    </citation>
    <scope>NUCLEOTIDE SEQUENCE</scope>
</reference>
<comment type="caution">
    <text evidence="1">The sequence shown here is derived from an EMBL/GenBank/DDBJ whole genome shotgun (WGS) entry which is preliminary data.</text>
</comment>
<feature type="non-terminal residue" evidence="1">
    <location>
        <position position="80"/>
    </location>
</feature>
<dbReference type="EMBL" id="CAJOBR010074873">
    <property type="protein sequence ID" value="CAF5109631.1"/>
    <property type="molecule type" value="Genomic_DNA"/>
</dbReference>
<gene>
    <name evidence="1" type="ORF">QYT958_LOCUS45346</name>
</gene>
<name>A0A822ETL6_9BILA</name>
<dbReference type="Proteomes" id="UP000663848">
    <property type="component" value="Unassembled WGS sequence"/>
</dbReference>
<sequence>TTVPGATRYETIPYEIEALKKTVTLLTTLTKISQMSNEIKLLLSCYARQSDYYVNKLEHIRLNEKQEIGFIFVESEFVQA</sequence>